<dbReference type="InterPro" id="IPR018828">
    <property type="entry name" value="RRG7"/>
</dbReference>
<dbReference type="InterPro" id="IPR007560">
    <property type="entry name" value="Restrct_endonuc_IV_Mrr"/>
</dbReference>
<dbReference type="GO" id="GO:0005739">
    <property type="term" value="C:mitochondrion"/>
    <property type="evidence" value="ECO:0007669"/>
    <property type="project" value="UniProtKB-SubCell"/>
</dbReference>
<name>A0A9N8VBU6_9GLOM</name>
<evidence type="ECO:0000313" key="5">
    <source>
        <dbReference type="Proteomes" id="UP000789508"/>
    </source>
</evidence>
<dbReference type="PANTHER" id="PTHR28133:SF1">
    <property type="entry name" value="REQUIRED FOR RESPIRATORY GROWTH PROTEIN 7, MITOCHONDRIAL"/>
    <property type="match status" value="1"/>
</dbReference>
<organism evidence="4 5">
    <name type="scientific">Ambispora leptoticha</name>
    <dbReference type="NCBI Taxonomy" id="144679"/>
    <lineage>
        <taxon>Eukaryota</taxon>
        <taxon>Fungi</taxon>
        <taxon>Fungi incertae sedis</taxon>
        <taxon>Mucoromycota</taxon>
        <taxon>Glomeromycotina</taxon>
        <taxon>Glomeromycetes</taxon>
        <taxon>Archaeosporales</taxon>
        <taxon>Ambisporaceae</taxon>
        <taxon>Ambispora</taxon>
    </lineage>
</organism>
<dbReference type="EMBL" id="CAJVPS010000022">
    <property type="protein sequence ID" value="CAG8442097.1"/>
    <property type="molecule type" value="Genomic_DNA"/>
</dbReference>
<dbReference type="InterPro" id="IPR011856">
    <property type="entry name" value="tRNA_endonuc-like_dom_sf"/>
</dbReference>
<dbReference type="GO" id="GO:0003677">
    <property type="term" value="F:DNA binding"/>
    <property type="evidence" value="ECO:0007669"/>
    <property type="project" value="InterPro"/>
</dbReference>
<dbReference type="Pfam" id="PF04471">
    <property type="entry name" value="Mrr_cat"/>
    <property type="match status" value="1"/>
</dbReference>
<comment type="caution">
    <text evidence="4">The sequence shown here is derived from an EMBL/GenBank/DDBJ whole genome shotgun (WGS) entry which is preliminary data.</text>
</comment>
<reference evidence="4" key="1">
    <citation type="submission" date="2021-06" db="EMBL/GenBank/DDBJ databases">
        <authorList>
            <person name="Kallberg Y."/>
            <person name="Tangrot J."/>
            <person name="Rosling A."/>
        </authorList>
    </citation>
    <scope>NUCLEOTIDE SEQUENCE</scope>
    <source>
        <strain evidence="4">FL130A</strain>
    </source>
</reference>
<keyword evidence="2" id="KW-0496">Mitochondrion</keyword>
<evidence type="ECO:0000259" key="3">
    <source>
        <dbReference type="Pfam" id="PF04471"/>
    </source>
</evidence>
<proteinExistence type="predicted"/>
<dbReference type="GO" id="GO:0004519">
    <property type="term" value="F:endonuclease activity"/>
    <property type="evidence" value="ECO:0007669"/>
    <property type="project" value="InterPro"/>
</dbReference>
<dbReference type="GO" id="GO:0006302">
    <property type="term" value="P:double-strand break repair"/>
    <property type="evidence" value="ECO:0007669"/>
    <property type="project" value="UniProtKB-ARBA"/>
</dbReference>
<dbReference type="PANTHER" id="PTHR28133">
    <property type="entry name" value="REQUIRED FOR RESPIRATORY GROWTH PROTEIN 7, MITOCHONDRIAL"/>
    <property type="match status" value="1"/>
</dbReference>
<dbReference type="Gene3D" id="3.40.1350.10">
    <property type="match status" value="1"/>
</dbReference>
<keyword evidence="5" id="KW-1185">Reference proteome</keyword>
<dbReference type="Proteomes" id="UP000789508">
    <property type="component" value="Unassembled WGS sequence"/>
</dbReference>
<dbReference type="AlphaFoldDB" id="A0A9N8VBU6"/>
<evidence type="ECO:0000256" key="2">
    <source>
        <dbReference type="ARBA" id="ARBA00023128"/>
    </source>
</evidence>
<dbReference type="GO" id="GO:0009307">
    <property type="term" value="P:DNA restriction-modification system"/>
    <property type="evidence" value="ECO:0007669"/>
    <property type="project" value="InterPro"/>
</dbReference>
<accession>A0A9N8VBU6</accession>
<protein>
    <submittedName>
        <fullName evidence="4">8046_t:CDS:1</fullName>
    </submittedName>
</protein>
<comment type="subcellular location">
    <subcellularLocation>
        <location evidence="1">Mitochondrion</location>
    </subcellularLocation>
</comment>
<dbReference type="InterPro" id="IPR011335">
    <property type="entry name" value="Restrct_endonuc-II-like"/>
</dbReference>
<evidence type="ECO:0000313" key="4">
    <source>
        <dbReference type="EMBL" id="CAG8442097.1"/>
    </source>
</evidence>
<dbReference type="OrthoDB" id="2398383at2759"/>
<feature type="domain" description="Restriction endonuclease type IV Mrr" evidence="3">
    <location>
        <begin position="15"/>
        <end position="120"/>
    </location>
</feature>
<evidence type="ECO:0000256" key="1">
    <source>
        <dbReference type="ARBA" id="ARBA00004173"/>
    </source>
</evidence>
<dbReference type="SUPFAM" id="SSF52980">
    <property type="entry name" value="Restriction endonuclease-like"/>
    <property type="match status" value="1"/>
</dbReference>
<sequence>MNNSTTSVSTSSVAKGNEFEAKVLKTLRNMNIDCQRVRELEAHRGRRLSGGDGGVDIFGNHDEYLILVQCKNYTTAKVGVGEIDAFEGVMSRYPRNTTIGIFISSAKDGYSRPAIARGELSKYNMLLTNMLDMCQDIPGYLSRKLKDDSVAEKSRKIEEIILALDQDQKRKIEALEEKIATM</sequence>
<gene>
    <name evidence="4" type="ORF">ALEPTO_LOCUS396</name>
</gene>